<dbReference type="Gene3D" id="3.30.390.30">
    <property type="match status" value="1"/>
</dbReference>
<evidence type="ECO:0000259" key="16">
    <source>
        <dbReference type="Pfam" id="PF07992"/>
    </source>
</evidence>
<name>A0AAV2SDC9_MEGNR</name>
<feature type="domain" description="Pyridine nucleotide-disulphide oxidoreductase dimerisation" evidence="15">
    <location>
        <begin position="549"/>
        <end position="660"/>
    </location>
</feature>
<comment type="function">
    <text evidence="12">Thioredoxin system is a major player in glutathione metabolism, due to the demonstrated absence of a glutathione reductase. Functionally interacts with the Sod/Cat reactive oxidation species (ROS) defense system and thereby has a role in preadult development and life span. Lack of a glutathione reductase suggests antioxidant defense in Drosophila, and probably in related insects, differs fundamentally from that in other organisms.</text>
</comment>
<evidence type="ECO:0000256" key="6">
    <source>
        <dbReference type="ARBA" id="ARBA00022857"/>
    </source>
</evidence>
<dbReference type="AlphaFoldDB" id="A0AAV2SDC9"/>
<dbReference type="Proteomes" id="UP001497623">
    <property type="component" value="Unassembled WGS sequence"/>
</dbReference>
<evidence type="ECO:0000256" key="13">
    <source>
        <dbReference type="RuleBase" id="RU003691"/>
    </source>
</evidence>
<dbReference type="EC" id="1.8.1.9" evidence="3"/>
<dbReference type="PANTHER" id="PTHR42737">
    <property type="entry name" value="GLUTATHIONE REDUCTASE"/>
    <property type="match status" value="1"/>
</dbReference>
<comment type="cofactor">
    <cofactor evidence="1">
        <name>FAD</name>
        <dbReference type="ChEBI" id="CHEBI:57692"/>
    </cofactor>
</comment>
<evidence type="ECO:0000256" key="4">
    <source>
        <dbReference type="ARBA" id="ARBA00022630"/>
    </source>
</evidence>
<dbReference type="InterPro" id="IPR023753">
    <property type="entry name" value="FAD/NAD-binding_dom"/>
</dbReference>
<gene>
    <name evidence="17" type="ORF">MNOR_LOCUS34946</name>
</gene>
<evidence type="ECO:0000256" key="9">
    <source>
        <dbReference type="ARBA" id="ARBA00023157"/>
    </source>
</evidence>
<dbReference type="GO" id="GO:0045454">
    <property type="term" value="P:cell redox homeostasis"/>
    <property type="evidence" value="ECO:0007669"/>
    <property type="project" value="InterPro"/>
</dbReference>
<dbReference type="GO" id="GO:0004362">
    <property type="term" value="F:glutathione-disulfide reductase (NADPH) activity"/>
    <property type="evidence" value="ECO:0007669"/>
    <property type="project" value="TreeGrafter"/>
</dbReference>
<dbReference type="EMBL" id="CAXKWB010055992">
    <property type="protein sequence ID" value="CAL4177738.1"/>
    <property type="molecule type" value="Genomic_DNA"/>
</dbReference>
<keyword evidence="5 13" id="KW-0274">FAD</keyword>
<dbReference type="Pfam" id="PF07992">
    <property type="entry name" value="Pyr_redox_2"/>
    <property type="match status" value="1"/>
</dbReference>
<keyword evidence="4 13" id="KW-0285">Flavoprotein</keyword>
<feature type="domain" description="Glutaredoxin" evidence="14">
    <location>
        <begin position="104"/>
        <end position="165"/>
    </location>
</feature>
<evidence type="ECO:0000256" key="12">
    <source>
        <dbReference type="ARBA" id="ARBA00054062"/>
    </source>
</evidence>
<keyword evidence="8 13" id="KW-0560">Oxidoreductase</keyword>
<evidence type="ECO:0000256" key="2">
    <source>
        <dbReference type="ARBA" id="ARBA00007532"/>
    </source>
</evidence>
<dbReference type="FunFam" id="3.50.50.60:FF:000190">
    <property type="entry name" value="Thioredoxin reductase"/>
    <property type="match status" value="1"/>
</dbReference>
<dbReference type="PRINTS" id="PR00411">
    <property type="entry name" value="PNDRDTASEI"/>
</dbReference>
<dbReference type="InterPro" id="IPR036188">
    <property type="entry name" value="FAD/NAD-bd_sf"/>
</dbReference>
<dbReference type="InterPro" id="IPR012999">
    <property type="entry name" value="Pyr_OxRdtase_I_AS"/>
</dbReference>
<dbReference type="Gene3D" id="3.40.30.10">
    <property type="entry name" value="Glutaredoxin"/>
    <property type="match status" value="1"/>
</dbReference>
<evidence type="ECO:0000256" key="7">
    <source>
        <dbReference type="ARBA" id="ARBA00022933"/>
    </source>
</evidence>
<evidence type="ECO:0000313" key="17">
    <source>
        <dbReference type="EMBL" id="CAL4177738.1"/>
    </source>
</evidence>
<evidence type="ECO:0000256" key="3">
    <source>
        <dbReference type="ARBA" id="ARBA00012610"/>
    </source>
</evidence>
<accession>A0AAV2SDC9</accession>
<dbReference type="FunFam" id="3.40.30.10:FF:000093">
    <property type="entry name" value="Glutaredoxin 2"/>
    <property type="match status" value="1"/>
</dbReference>
<dbReference type="InterPro" id="IPR011899">
    <property type="entry name" value="Glutaredoxin_euk/vir"/>
</dbReference>
<dbReference type="FunFam" id="3.30.390.30:FF:000004">
    <property type="entry name" value="Thioredoxin reductase 1, cytoplasmic"/>
    <property type="match status" value="1"/>
</dbReference>
<dbReference type="Gene3D" id="3.50.50.60">
    <property type="entry name" value="FAD/NAD(P)-binding domain"/>
    <property type="match status" value="2"/>
</dbReference>
<keyword evidence="18" id="KW-1185">Reference proteome</keyword>
<dbReference type="GO" id="GO:0050660">
    <property type="term" value="F:flavin adenine dinucleotide binding"/>
    <property type="evidence" value="ECO:0007669"/>
    <property type="project" value="InterPro"/>
</dbReference>
<organism evidence="17 18">
    <name type="scientific">Meganyctiphanes norvegica</name>
    <name type="common">Northern krill</name>
    <name type="synonym">Thysanopoda norvegica</name>
    <dbReference type="NCBI Taxonomy" id="48144"/>
    <lineage>
        <taxon>Eukaryota</taxon>
        <taxon>Metazoa</taxon>
        <taxon>Ecdysozoa</taxon>
        <taxon>Arthropoda</taxon>
        <taxon>Crustacea</taxon>
        <taxon>Multicrustacea</taxon>
        <taxon>Malacostraca</taxon>
        <taxon>Eumalacostraca</taxon>
        <taxon>Eucarida</taxon>
        <taxon>Euphausiacea</taxon>
        <taxon>Euphausiidae</taxon>
        <taxon>Meganyctiphanes</taxon>
    </lineage>
</organism>
<evidence type="ECO:0000259" key="14">
    <source>
        <dbReference type="Pfam" id="PF00462"/>
    </source>
</evidence>
<keyword evidence="7" id="KW-0712">Selenocysteine</keyword>
<dbReference type="PANTHER" id="PTHR42737:SF8">
    <property type="entry name" value="THIOREDOXIN-DISULFIDE REDUCTASE"/>
    <property type="match status" value="1"/>
</dbReference>
<dbReference type="InterPro" id="IPR046952">
    <property type="entry name" value="GSHR/TRXR-like"/>
</dbReference>
<keyword evidence="9" id="KW-1015">Disulfide bond</keyword>
<evidence type="ECO:0000256" key="5">
    <source>
        <dbReference type="ARBA" id="ARBA00022827"/>
    </source>
</evidence>
<reference evidence="17 18" key="1">
    <citation type="submission" date="2024-05" db="EMBL/GenBank/DDBJ databases">
        <authorList>
            <person name="Wallberg A."/>
        </authorList>
    </citation>
    <scope>NUCLEOTIDE SEQUENCE [LARGE SCALE GENOMIC DNA]</scope>
</reference>
<dbReference type="GO" id="GO:0034599">
    <property type="term" value="P:cellular response to oxidative stress"/>
    <property type="evidence" value="ECO:0007669"/>
    <property type="project" value="TreeGrafter"/>
</dbReference>
<dbReference type="NCBIfam" id="TIGR02180">
    <property type="entry name" value="GRX_euk"/>
    <property type="match status" value="1"/>
</dbReference>
<comment type="similarity">
    <text evidence="2 13">Belongs to the class-I pyridine nucleotide-disulfide oxidoreductase family.</text>
</comment>
<proteinExistence type="inferred from homology"/>
<dbReference type="Pfam" id="PF00462">
    <property type="entry name" value="Glutaredoxin"/>
    <property type="match status" value="1"/>
</dbReference>
<dbReference type="GO" id="GO:0005829">
    <property type="term" value="C:cytosol"/>
    <property type="evidence" value="ECO:0007669"/>
    <property type="project" value="TreeGrafter"/>
</dbReference>
<dbReference type="GO" id="GO:0006749">
    <property type="term" value="P:glutathione metabolic process"/>
    <property type="evidence" value="ECO:0007669"/>
    <property type="project" value="TreeGrafter"/>
</dbReference>
<evidence type="ECO:0000313" key="18">
    <source>
        <dbReference type="Proteomes" id="UP001497623"/>
    </source>
</evidence>
<feature type="non-terminal residue" evidence="17">
    <location>
        <position position="676"/>
    </location>
</feature>
<comment type="catalytic activity">
    <reaction evidence="11">
        <text>[thioredoxin]-dithiol + NADP(+) = [thioredoxin]-disulfide + NADPH + H(+)</text>
        <dbReference type="Rhea" id="RHEA:20345"/>
        <dbReference type="Rhea" id="RHEA-COMP:10698"/>
        <dbReference type="Rhea" id="RHEA-COMP:10700"/>
        <dbReference type="ChEBI" id="CHEBI:15378"/>
        <dbReference type="ChEBI" id="CHEBI:29950"/>
        <dbReference type="ChEBI" id="CHEBI:50058"/>
        <dbReference type="ChEBI" id="CHEBI:57783"/>
        <dbReference type="ChEBI" id="CHEBI:58349"/>
        <dbReference type="EC" id="1.8.1.9"/>
    </reaction>
</comment>
<dbReference type="PROSITE" id="PS00076">
    <property type="entry name" value="PYRIDINE_REDOX_1"/>
    <property type="match status" value="1"/>
</dbReference>
<dbReference type="GO" id="GO:0004791">
    <property type="term" value="F:thioredoxin-disulfide reductase (NADPH) activity"/>
    <property type="evidence" value="ECO:0007669"/>
    <property type="project" value="UniProtKB-EC"/>
</dbReference>
<keyword evidence="10 13" id="KW-0676">Redox-active center</keyword>
<comment type="caution">
    <text evidence="17">The sequence shown here is derived from an EMBL/GenBank/DDBJ whole genome shotgun (WGS) entry which is preliminary data.</text>
</comment>
<dbReference type="GO" id="GO:0005739">
    <property type="term" value="C:mitochondrion"/>
    <property type="evidence" value="ECO:0007669"/>
    <property type="project" value="TreeGrafter"/>
</dbReference>
<sequence>MEKRIVGNCDVPASVSPVVGAMRTLLRRSVVRRILQPHSRRFTAVACPVYLTAPARGLCSNLVFRRVQLGSSNSWLTRTIASMAPIGGEDPKAVVEQNIKDHKVMMFSKSYCPFCNKIKNLFKELNIEYYALELDLIGNGADIQAALVEKSGQKTVPNTYINGEHLGGADDTFKANSEGRLMSMLNTKTHSYDYDYVVIGGGSGGLASSKEAANLGAKVAVCDFVKPTPKGSSWGLGGTCVNVGCIPKKLMHQAAILGHELKDSREYGWATPEKVEHDWTKMVEGIQMHIGSLNWGYRVALRDKKVDYLNAYATFVDEHTLKTVDRRGKEKNITADKFLIAVGGRPRYADIPGAKEHCITSDDLFSLPHSPGKCLLVGASYIALECAGFLAALGYDVTVMVRSILLRGFDQQIAEKIGAYMEQNGVKFIRGAVPTSVEQIEEGMPGKLKVNAKTTAGEEISDEYNTVIMAVGRDPCTTEIGLDTVGLNMAKNGKIIVNQEEQSSKEHIYAVGDVIEGGLELTPVAIQAGKLLARRLFGNGSLLTDYINVPTTVFTPLEYGCCGLSEEDAIKQYGDDDIEVYHTSYQPLEFTVAHRPENDCYAKLVCVKSQNEKVVGFHILGPNAGEITQGFGIGLKLNATKADFDNLIGIHPTCAENFTTLGITKRSGADASAAGC</sequence>
<evidence type="ECO:0000256" key="11">
    <source>
        <dbReference type="ARBA" id="ARBA00048132"/>
    </source>
</evidence>
<keyword evidence="6" id="KW-0521">NADP</keyword>
<evidence type="ECO:0000256" key="1">
    <source>
        <dbReference type="ARBA" id="ARBA00001974"/>
    </source>
</evidence>
<evidence type="ECO:0000259" key="15">
    <source>
        <dbReference type="Pfam" id="PF02852"/>
    </source>
</evidence>
<dbReference type="SUPFAM" id="SSF55424">
    <property type="entry name" value="FAD/NAD-linked reductases, dimerisation (C-terminal) domain"/>
    <property type="match status" value="1"/>
</dbReference>
<dbReference type="NCBIfam" id="TIGR01438">
    <property type="entry name" value="TGR"/>
    <property type="match status" value="1"/>
</dbReference>
<dbReference type="InterPro" id="IPR004099">
    <property type="entry name" value="Pyr_nucl-diS_OxRdtase_dimer"/>
</dbReference>
<dbReference type="InterPro" id="IPR016156">
    <property type="entry name" value="FAD/NAD-linked_Rdtase_dimer_sf"/>
</dbReference>
<dbReference type="SUPFAM" id="SSF51905">
    <property type="entry name" value="FAD/NAD(P)-binding domain"/>
    <property type="match status" value="1"/>
</dbReference>
<evidence type="ECO:0000256" key="10">
    <source>
        <dbReference type="ARBA" id="ARBA00023284"/>
    </source>
</evidence>
<protein>
    <recommendedName>
        <fullName evidence="3">thioredoxin-disulfide reductase (NADPH)</fullName>
        <ecNumber evidence="3">1.8.1.9</ecNumber>
    </recommendedName>
</protein>
<evidence type="ECO:0000256" key="8">
    <source>
        <dbReference type="ARBA" id="ARBA00023002"/>
    </source>
</evidence>
<dbReference type="InterPro" id="IPR002109">
    <property type="entry name" value="Glutaredoxin"/>
</dbReference>
<dbReference type="SUPFAM" id="SSF52833">
    <property type="entry name" value="Thioredoxin-like"/>
    <property type="match status" value="1"/>
</dbReference>
<dbReference type="InterPro" id="IPR036249">
    <property type="entry name" value="Thioredoxin-like_sf"/>
</dbReference>
<dbReference type="Pfam" id="PF02852">
    <property type="entry name" value="Pyr_redox_dim"/>
    <property type="match status" value="1"/>
</dbReference>
<dbReference type="PROSITE" id="PS51354">
    <property type="entry name" value="GLUTAREDOXIN_2"/>
    <property type="match status" value="1"/>
</dbReference>
<feature type="domain" description="FAD/NAD(P)-binding" evidence="16">
    <location>
        <begin position="194"/>
        <end position="529"/>
    </location>
</feature>
<dbReference type="PRINTS" id="PR00368">
    <property type="entry name" value="FADPNR"/>
</dbReference>
<dbReference type="CDD" id="cd03419">
    <property type="entry name" value="GRX_GRXh_1_2_like"/>
    <property type="match status" value="1"/>
</dbReference>
<dbReference type="InterPro" id="IPR006338">
    <property type="entry name" value="Thioredoxin/glutathione_Rdtase"/>
</dbReference>